<keyword evidence="2" id="KW-1185">Reference proteome</keyword>
<evidence type="ECO:0000313" key="2">
    <source>
        <dbReference type="Proteomes" id="UP001254813"/>
    </source>
</evidence>
<organism evidence="1 2">
    <name type="scientific">Halogeometricum luteum</name>
    <dbReference type="NCBI Taxonomy" id="2950537"/>
    <lineage>
        <taxon>Archaea</taxon>
        <taxon>Methanobacteriati</taxon>
        <taxon>Methanobacteriota</taxon>
        <taxon>Stenosarchaea group</taxon>
        <taxon>Halobacteria</taxon>
        <taxon>Halobacteriales</taxon>
        <taxon>Haloferacaceae</taxon>
        <taxon>Halogeometricum</taxon>
    </lineage>
</organism>
<protein>
    <submittedName>
        <fullName evidence="1">Uncharacterized protein</fullName>
    </submittedName>
</protein>
<proteinExistence type="predicted"/>
<dbReference type="RefSeq" id="WP_310930609.1">
    <property type="nucleotide sequence ID" value="NZ_JAMQOQ010000007.1"/>
</dbReference>
<reference evidence="1 2" key="1">
    <citation type="submission" date="2022-06" db="EMBL/GenBank/DDBJ databases">
        <title>Halogeometricum sp. a new haloarchaeum isolate from saline soil.</title>
        <authorList>
            <person name="Strakova D."/>
            <person name="Galisteo C."/>
            <person name="Sanchez-Porro C."/>
            <person name="Ventosa A."/>
        </authorList>
    </citation>
    <scope>NUCLEOTIDE SEQUENCE [LARGE SCALE GENOMIC DNA]</scope>
    <source>
        <strain evidence="2">S3BR25-2</strain>
    </source>
</reference>
<sequence>MSEDEPAKHCELAEQVNLLAALKSTVIEHLDVDTHRVIAIYQSAVLMIIVTEGQITSATAIDVEIWSPPPYDPDYEPSEILSMFIDCLPAVTAISETEST</sequence>
<comment type="caution">
    <text evidence="1">The sequence shown here is derived from an EMBL/GenBank/DDBJ whole genome shotgun (WGS) entry which is preliminary data.</text>
</comment>
<evidence type="ECO:0000313" key="1">
    <source>
        <dbReference type="EMBL" id="MDS0296599.1"/>
    </source>
</evidence>
<gene>
    <name evidence="1" type="ORF">NDI79_20730</name>
</gene>
<accession>A0ABU2G8J9</accession>
<dbReference type="Proteomes" id="UP001254813">
    <property type="component" value="Unassembled WGS sequence"/>
</dbReference>
<name>A0ABU2G8J9_9EURY</name>
<dbReference type="EMBL" id="JAMQOQ010000007">
    <property type="protein sequence ID" value="MDS0296599.1"/>
    <property type="molecule type" value="Genomic_DNA"/>
</dbReference>